<sequence length="316" mass="33901">METIMGEKAAMGETTVHEVDGARIEQALDGIRGRISGRRHDLRYGRGISQAGLGETRDELLDHVGARTLEDPDLAADPSRAALLTAAECALGVLGLGCFPDGDWDVPLPLIDETLSSDDQLFDESWDRGHRVPTARTWTDAFALCLISGLAWERRRVIGPLLHEDYAPAIRSGVPYSRFDSVSEPADLAEMDALCAYLTVEHGRVPGAVPGETPVRRPGAEELAAAAARLDAAGALSPDQRLLRVLLDDDRVAFERALVERLDAHREGVGADPEPRTLLPVGTVALAALAHLAHGWEPTVRSGYLPGALLRAPVSA</sequence>
<dbReference type="Pfam" id="PF15575">
    <property type="entry name" value="Imm49"/>
    <property type="match status" value="1"/>
</dbReference>
<evidence type="ECO:0000313" key="2">
    <source>
        <dbReference type="Proteomes" id="UP001551329"/>
    </source>
</evidence>
<evidence type="ECO:0000313" key="1">
    <source>
        <dbReference type="EMBL" id="MEU7069188.1"/>
    </source>
</evidence>
<keyword evidence="2" id="KW-1185">Reference proteome</keyword>
<gene>
    <name evidence="1" type="ORF">AB0A88_03410</name>
</gene>
<proteinExistence type="predicted"/>
<comment type="caution">
    <text evidence="1">The sequence shown here is derived from an EMBL/GenBank/DDBJ whole genome shotgun (WGS) entry which is preliminary data.</text>
</comment>
<accession>A0ABV3C3W8</accession>
<dbReference type="InterPro" id="IPR029074">
    <property type="entry name" value="Imm49"/>
</dbReference>
<name>A0ABV3C3W8_9ACTN</name>
<protein>
    <submittedName>
        <fullName evidence="1">Immunity 49 family protein</fullName>
    </submittedName>
</protein>
<organism evidence="1 2">
    <name type="scientific">Streptomyces narbonensis</name>
    <dbReference type="NCBI Taxonomy" id="67333"/>
    <lineage>
        <taxon>Bacteria</taxon>
        <taxon>Bacillati</taxon>
        <taxon>Actinomycetota</taxon>
        <taxon>Actinomycetes</taxon>
        <taxon>Kitasatosporales</taxon>
        <taxon>Streptomycetaceae</taxon>
        <taxon>Streptomyces</taxon>
    </lineage>
</organism>
<dbReference type="RefSeq" id="WP_358477860.1">
    <property type="nucleotide sequence ID" value="NZ_JBEZAE010000001.1"/>
</dbReference>
<dbReference type="EMBL" id="JBEZAE010000001">
    <property type="protein sequence ID" value="MEU7069188.1"/>
    <property type="molecule type" value="Genomic_DNA"/>
</dbReference>
<dbReference type="Proteomes" id="UP001551329">
    <property type="component" value="Unassembled WGS sequence"/>
</dbReference>
<reference evidence="1 2" key="1">
    <citation type="submission" date="2024-06" db="EMBL/GenBank/DDBJ databases">
        <title>The Natural Products Discovery Center: Release of the First 8490 Sequenced Strains for Exploring Actinobacteria Biosynthetic Diversity.</title>
        <authorList>
            <person name="Kalkreuter E."/>
            <person name="Kautsar S.A."/>
            <person name="Yang D."/>
            <person name="Bader C.D."/>
            <person name="Teijaro C.N."/>
            <person name="Fluegel L."/>
            <person name="Davis C.M."/>
            <person name="Simpson J.R."/>
            <person name="Lauterbach L."/>
            <person name="Steele A.D."/>
            <person name="Gui C."/>
            <person name="Meng S."/>
            <person name="Li G."/>
            <person name="Viehrig K."/>
            <person name="Ye F."/>
            <person name="Su P."/>
            <person name="Kiefer A.F."/>
            <person name="Nichols A."/>
            <person name="Cepeda A.J."/>
            <person name="Yan W."/>
            <person name="Fan B."/>
            <person name="Jiang Y."/>
            <person name="Adhikari A."/>
            <person name="Zheng C.-J."/>
            <person name="Schuster L."/>
            <person name="Cowan T.M."/>
            <person name="Smanski M.J."/>
            <person name="Chevrette M.G."/>
            <person name="De Carvalho L.P.S."/>
            <person name="Shen B."/>
        </authorList>
    </citation>
    <scope>NUCLEOTIDE SEQUENCE [LARGE SCALE GENOMIC DNA]</scope>
    <source>
        <strain evidence="1 2">NPDC045974</strain>
    </source>
</reference>